<proteinExistence type="predicted"/>
<dbReference type="Proteomes" id="UP001596972">
    <property type="component" value="Unassembled WGS sequence"/>
</dbReference>
<feature type="non-terminal residue" evidence="2">
    <location>
        <position position="1"/>
    </location>
</feature>
<gene>
    <name evidence="2" type="ORF">ACFQ11_37715</name>
</gene>
<accession>A0ABW3F0I9</accession>
<sequence>EDLRGAAFGAPRALGDTADAARAVRGAAAPGTFGDWLAGLFALARQEVLDTGGGLLGVLDELVAGLTDHEFLVALPALRQAFAFFPPRERETIAHGLLESRGVRGSARALLRPAAVDPLLVAEARDLEERVGRALAAAGLADVPGQGRREQGRTEQGRTEQGRPEQGPKA</sequence>
<keyword evidence="3" id="KW-1185">Reference proteome</keyword>
<dbReference type="RefSeq" id="WP_378307744.1">
    <property type="nucleotide sequence ID" value="NZ_JBHTJA010000248.1"/>
</dbReference>
<dbReference type="EMBL" id="JBHTJA010000248">
    <property type="protein sequence ID" value="MFD0906161.1"/>
    <property type="molecule type" value="Genomic_DNA"/>
</dbReference>
<evidence type="ECO:0000313" key="2">
    <source>
        <dbReference type="EMBL" id="MFD0906161.1"/>
    </source>
</evidence>
<organism evidence="2 3">
    <name type="scientific">Actinomadura sediminis</name>
    <dbReference type="NCBI Taxonomy" id="1038904"/>
    <lineage>
        <taxon>Bacteria</taxon>
        <taxon>Bacillati</taxon>
        <taxon>Actinomycetota</taxon>
        <taxon>Actinomycetes</taxon>
        <taxon>Streptosporangiales</taxon>
        <taxon>Thermomonosporaceae</taxon>
        <taxon>Actinomadura</taxon>
    </lineage>
</organism>
<feature type="region of interest" description="Disordered" evidence="1">
    <location>
        <begin position="142"/>
        <end position="170"/>
    </location>
</feature>
<reference evidence="3" key="1">
    <citation type="journal article" date="2019" name="Int. J. Syst. Evol. Microbiol.">
        <title>The Global Catalogue of Microorganisms (GCM) 10K type strain sequencing project: providing services to taxonomists for standard genome sequencing and annotation.</title>
        <authorList>
            <consortium name="The Broad Institute Genomics Platform"/>
            <consortium name="The Broad Institute Genome Sequencing Center for Infectious Disease"/>
            <person name="Wu L."/>
            <person name="Ma J."/>
        </authorList>
    </citation>
    <scope>NUCLEOTIDE SEQUENCE [LARGE SCALE GENOMIC DNA]</scope>
    <source>
        <strain evidence="3">JCM 31202</strain>
    </source>
</reference>
<comment type="caution">
    <text evidence="2">The sequence shown here is derived from an EMBL/GenBank/DDBJ whole genome shotgun (WGS) entry which is preliminary data.</text>
</comment>
<dbReference type="InterPro" id="IPR043737">
    <property type="entry name" value="DUF5682"/>
</dbReference>
<feature type="compositionally biased region" description="Basic and acidic residues" evidence="1">
    <location>
        <begin position="147"/>
        <end position="170"/>
    </location>
</feature>
<evidence type="ECO:0000313" key="3">
    <source>
        <dbReference type="Proteomes" id="UP001596972"/>
    </source>
</evidence>
<evidence type="ECO:0000256" key="1">
    <source>
        <dbReference type="SAM" id="MobiDB-lite"/>
    </source>
</evidence>
<dbReference type="Pfam" id="PF18934">
    <property type="entry name" value="DUF5682"/>
    <property type="match status" value="1"/>
</dbReference>
<name>A0ABW3F0I9_9ACTN</name>
<protein>
    <submittedName>
        <fullName evidence="2">DUF5682 family protein</fullName>
    </submittedName>
</protein>